<accession>F4WV79</accession>
<dbReference type="EMBL" id="GL888384">
    <property type="protein sequence ID" value="EGI61845.1"/>
    <property type="molecule type" value="Genomic_DNA"/>
</dbReference>
<proteinExistence type="predicted"/>
<reference evidence="1" key="1">
    <citation type="submission" date="2011-02" db="EMBL/GenBank/DDBJ databases">
        <title>The genome of the leaf-cutting ant Acromyrmex echinatior suggests key adaptations to social evolution and fungus farming.</title>
        <authorList>
            <person name="Nygaard S."/>
            <person name="Zhang G."/>
        </authorList>
    </citation>
    <scope>NUCLEOTIDE SEQUENCE</scope>
</reference>
<dbReference type="Proteomes" id="UP000007755">
    <property type="component" value="Unassembled WGS sequence"/>
</dbReference>
<gene>
    <name evidence="1" type="ORF">G5I_09745</name>
</gene>
<evidence type="ECO:0000313" key="1">
    <source>
        <dbReference type="EMBL" id="EGI61845.1"/>
    </source>
</evidence>
<organism evidence="2">
    <name type="scientific">Acromyrmex echinatior</name>
    <name type="common">Panamanian leafcutter ant</name>
    <name type="synonym">Acromyrmex octospinosus echinatior</name>
    <dbReference type="NCBI Taxonomy" id="103372"/>
    <lineage>
        <taxon>Eukaryota</taxon>
        <taxon>Metazoa</taxon>
        <taxon>Ecdysozoa</taxon>
        <taxon>Arthropoda</taxon>
        <taxon>Hexapoda</taxon>
        <taxon>Insecta</taxon>
        <taxon>Pterygota</taxon>
        <taxon>Neoptera</taxon>
        <taxon>Endopterygota</taxon>
        <taxon>Hymenoptera</taxon>
        <taxon>Apocrita</taxon>
        <taxon>Aculeata</taxon>
        <taxon>Formicoidea</taxon>
        <taxon>Formicidae</taxon>
        <taxon>Myrmicinae</taxon>
        <taxon>Acromyrmex</taxon>
    </lineage>
</organism>
<dbReference type="AlphaFoldDB" id="F4WV79"/>
<keyword evidence="2" id="KW-1185">Reference proteome</keyword>
<evidence type="ECO:0000313" key="2">
    <source>
        <dbReference type="Proteomes" id="UP000007755"/>
    </source>
</evidence>
<dbReference type="InParanoid" id="F4WV79"/>
<protein>
    <submittedName>
        <fullName evidence="1">Uncharacterized protein</fullName>
    </submittedName>
</protein>
<sequence>MSPGLKFVIRCTWVIMSSECRYGKICVGERVRIQINVSDGQCDGQWKEVKEVKEGEGQDSRRIGFLATGVLKIEHSESHANRYFLAHIVYFYDESITKKTRAPNWELESNPDEVKIEIT</sequence>
<name>F4WV79_ACREC</name>